<dbReference type="AlphaFoldDB" id="A0A1I0TT44"/>
<proteinExistence type="predicted"/>
<protein>
    <submittedName>
        <fullName evidence="1">Uncharacterized protein</fullName>
    </submittedName>
</protein>
<gene>
    <name evidence="1" type="ORF">SAMN05192569_10558</name>
</gene>
<organism evidence="1 2">
    <name type="scientific">Parageobacillus thermantarcticus</name>
    <dbReference type="NCBI Taxonomy" id="186116"/>
    <lineage>
        <taxon>Bacteria</taxon>
        <taxon>Bacillati</taxon>
        <taxon>Bacillota</taxon>
        <taxon>Bacilli</taxon>
        <taxon>Bacillales</taxon>
        <taxon>Anoxybacillaceae</taxon>
        <taxon>Parageobacillus</taxon>
    </lineage>
</organism>
<dbReference type="STRING" id="186116.SAMN05192569_10558"/>
<keyword evidence="2" id="KW-1185">Reference proteome</keyword>
<evidence type="ECO:0000313" key="1">
    <source>
        <dbReference type="EMBL" id="SFA54753.1"/>
    </source>
</evidence>
<dbReference type="RefSeq" id="WP_090951777.1">
    <property type="nucleotide sequence ID" value="NZ_FOJS01000055.1"/>
</dbReference>
<dbReference type="Proteomes" id="UP000198650">
    <property type="component" value="Unassembled WGS sequence"/>
</dbReference>
<sequence length="78" mass="8887">MAKNKKRSLTEDELLQILARNNKQLYEAVIQLEKARESGRNADIEEAVRNAGIESGEGLMLIKLMRYLRGEIELDDIA</sequence>
<accession>A0A1I0TT44</accession>
<reference evidence="2" key="1">
    <citation type="submission" date="2016-10" db="EMBL/GenBank/DDBJ databases">
        <authorList>
            <person name="Varghese N."/>
            <person name="Submissions S."/>
        </authorList>
    </citation>
    <scope>NUCLEOTIDE SEQUENCE [LARGE SCALE GENOMIC DNA]</scope>
    <source>
        <strain evidence="2">M1</strain>
    </source>
</reference>
<name>A0A1I0TT44_9BACL</name>
<evidence type="ECO:0000313" key="2">
    <source>
        <dbReference type="Proteomes" id="UP000198650"/>
    </source>
</evidence>
<dbReference type="EMBL" id="FOJS01000055">
    <property type="protein sequence ID" value="SFA54753.1"/>
    <property type="molecule type" value="Genomic_DNA"/>
</dbReference>